<feature type="domain" description="Bacterial sugar transferase" evidence="5">
    <location>
        <begin position="27"/>
        <end position="220"/>
    </location>
</feature>
<dbReference type="AlphaFoldDB" id="A0A509ELI7"/>
<gene>
    <name evidence="6" type="primary">wcaJ_3</name>
    <name evidence="6" type="ORF">MET9862_05166</name>
</gene>
<protein>
    <submittedName>
        <fullName evidence="6">UDP-glucose:undecaprenyl-phosphate glucose-1-phosphate transferase</fullName>
        <ecNumber evidence="6">2.7.8.31</ecNumber>
    </submittedName>
</protein>
<keyword evidence="7" id="KW-1185">Reference proteome</keyword>
<sequence length="293" mass="30552">MTGSATGPGPATSPETVGGRSRDESLRRAFDLAVAAGALVLTAPLMLTIALAVRLETPGPVLFGQTRLGRGGHPFTMYKFRKFRADAGTQGCPLTMRDDARMTGVGRALMRSKLDELPQLWNVLRGEMAVIGPRPESLAFADCFRDGFERLLEHRPGLLGPAQIQFRDEAALYATGSADAPRFYRSVLFPAKARIDLAYLRHRTLGSDARLLLQGVAAVFGLHRAPVLLPANDVAGPAEPAAAPALTQGLAQGITQGIAPGLAQAPAQGPAAGKAAPMGASVKTAMPSGGALA</sequence>
<dbReference type="OrthoDB" id="9808602at2"/>
<keyword evidence="4" id="KW-0472">Membrane</keyword>
<keyword evidence="4" id="KW-0812">Transmembrane</keyword>
<organism evidence="6 7">
    <name type="scientific">Methylobacterium symbioticum</name>
    <dbReference type="NCBI Taxonomy" id="2584084"/>
    <lineage>
        <taxon>Bacteria</taxon>
        <taxon>Pseudomonadati</taxon>
        <taxon>Pseudomonadota</taxon>
        <taxon>Alphaproteobacteria</taxon>
        <taxon>Hyphomicrobiales</taxon>
        <taxon>Methylobacteriaceae</taxon>
        <taxon>Methylobacterium</taxon>
    </lineage>
</organism>
<dbReference type="Proteomes" id="UP000410984">
    <property type="component" value="Unassembled WGS sequence"/>
</dbReference>
<dbReference type="Pfam" id="PF02397">
    <property type="entry name" value="Bac_transf"/>
    <property type="match status" value="1"/>
</dbReference>
<dbReference type="PANTHER" id="PTHR30576">
    <property type="entry name" value="COLANIC BIOSYNTHESIS UDP-GLUCOSE LIPID CARRIER TRANSFERASE"/>
    <property type="match status" value="1"/>
</dbReference>
<dbReference type="EC" id="2.7.8.31" evidence="6"/>
<feature type="transmembrane region" description="Helical" evidence="4">
    <location>
        <begin position="29"/>
        <end position="53"/>
    </location>
</feature>
<reference evidence="6 7" key="1">
    <citation type="submission" date="2019-06" db="EMBL/GenBank/DDBJ databases">
        <authorList>
            <person name="Rodrigo-Torres L."/>
            <person name="Arahal R. D."/>
            <person name="Lucena T."/>
        </authorList>
    </citation>
    <scope>NUCLEOTIDE SEQUENCE [LARGE SCALE GENOMIC DNA]</scope>
    <source>
        <strain evidence="6 7">SB0023/3</strain>
    </source>
</reference>
<dbReference type="GO" id="GO:0000271">
    <property type="term" value="P:polysaccharide biosynthetic process"/>
    <property type="evidence" value="ECO:0007669"/>
    <property type="project" value="UniProtKB-KW"/>
</dbReference>
<keyword evidence="2" id="KW-0270">Exopolysaccharide synthesis</keyword>
<dbReference type="PANTHER" id="PTHR30576:SF0">
    <property type="entry name" value="UNDECAPRENYL-PHOSPHATE N-ACETYLGALACTOSAMINYL 1-PHOSPHATE TRANSFERASE-RELATED"/>
    <property type="match status" value="1"/>
</dbReference>
<evidence type="ECO:0000256" key="2">
    <source>
        <dbReference type="ARBA" id="ARBA00023169"/>
    </source>
</evidence>
<feature type="region of interest" description="Disordered" evidence="3">
    <location>
        <begin position="1"/>
        <end position="22"/>
    </location>
</feature>
<evidence type="ECO:0000256" key="4">
    <source>
        <dbReference type="SAM" id="Phobius"/>
    </source>
</evidence>
<keyword evidence="4" id="KW-1133">Transmembrane helix</keyword>
<evidence type="ECO:0000259" key="5">
    <source>
        <dbReference type="Pfam" id="PF02397"/>
    </source>
</evidence>
<dbReference type="InterPro" id="IPR003362">
    <property type="entry name" value="Bact_transf"/>
</dbReference>
<evidence type="ECO:0000256" key="3">
    <source>
        <dbReference type="SAM" id="MobiDB-lite"/>
    </source>
</evidence>
<comment type="similarity">
    <text evidence="1">Belongs to the bacterial sugar transferase family.</text>
</comment>
<dbReference type="EMBL" id="CABFPH010000132">
    <property type="protein sequence ID" value="VUD74534.1"/>
    <property type="molecule type" value="Genomic_DNA"/>
</dbReference>
<proteinExistence type="inferred from homology"/>
<evidence type="ECO:0000313" key="7">
    <source>
        <dbReference type="Proteomes" id="UP000410984"/>
    </source>
</evidence>
<dbReference type="GO" id="GO:0089702">
    <property type="term" value="F:undecaprenyl-phosphate glucose phosphotransferase activity"/>
    <property type="evidence" value="ECO:0007669"/>
    <property type="project" value="UniProtKB-EC"/>
</dbReference>
<name>A0A509ELI7_9HYPH</name>
<dbReference type="RefSeq" id="WP_142585834.1">
    <property type="nucleotide sequence ID" value="NZ_CABFPH010000132.1"/>
</dbReference>
<accession>A0A509ELI7</accession>
<evidence type="ECO:0000256" key="1">
    <source>
        <dbReference type="ARBA" id="ARBA00006464"/>
    </source>
</evidence>
<evidence type="ECO:0000313" key="6">
    <source>
        <dbReference type="EMBL" id="VUD74534.1"/>
    </source>
</evidence>
<keyword evidence="6" id="KW-0808">Transferase</keyword>